<feature type="compositionally biased region" description="Polar residues" evidence="1">
    <location>
        <begin position="314"/>
        <end position="323"/>
    </location>
</feature>
<feature type="compositionally biased region" description="Polar residues" evidence="1">
    <location>
        <begin position="271"/>
        <end position="280"/>
    </location>
</feature>
<evidence type="ECO:0000313" key="2">
    <source>
        <dbReference type="EMBL" id="MBQ0922904.1"/>
    </source>
</evidence>
<dbReference type="Gene3D" id="1.10.287.1060">
    <property type="entry name" value="ESAT-6-like"/>
    <property type="match status" value="1"/>
</dbReference>
<dbReference type="Proteomes" id="UP000674084">
    <property type="component" value="Unassembled WGS sequence"/>
</dbReference>
<feature type="region of interest" description="Disordered" evidence="1">
    <location>
        <begin position="181"/>
        <end position="234"/>
    </location>
</feature>
<feature type="compositionally biased region" description="Gly residues" evidence="1">
    <location>
        <begin position="261"/>
        <end position="270"/>
    </location>
</feature>
<dbReference type="EMBL" id="JAGPXE010000001">
    <property type="protein sequence ID" value="MBQ0922904.1"/>
    <property type="molecule type" value="Genomic_DNA"/>
</dbReference>
<evidence type="ECO:0000256" key="1">
    <source>
        <dbReference type="SAM" id="MobiDB-lite"/>
    </source>
</evidence>
<dbReference type="SUPFAM" id="SSF140453">
    <property type="entry name" value="EsxAB dimer-like"/>
    <property type="match status" value="1"/>
</dbReference>
<gene>
    <name evidence="2" type="ORF">KBO27_03040</name>
</gene>
<keyword evidence="3" id="KW-1185">Reference proteome</keyword>
<dbReference type="InterPro" id="IPR036689">
    <property type="entry name" value="ESAT-6-like_sf"/>
</dbReference>
<name>A0ABS5D9G7_9PSEU</name>
<dbReference type="InterPro" id="IPR010310">
    <property type="entry name" value="T7SS_ESAT-6-like"/>
</dbReference>
<comment type="caution">
    <text evidence="2">The sequence shown here is derived from an EMBL/GenBank/DDBJ whole genome shotgun (WGS) entry which is preliminary data.</text>
</comment>
<dbReference type="RefSeq" id="WP_210968406.1">
    <property type="nucleotide sequence ID" value="NZ_JAGPXE010000001.1"/>
</dbReference>
<dbReference type="Pfam" id="PF06013">
    <property type="entry name" value="WXG100"/>
    <property type="match status" value="1"/>
</dbReference>
<organism evidence="2 3">
    <name type="scientific">Saccharopolyspora endophytica</name>
    <dbReference type="NCBI Taxonomy" id="543886"/>
    <lineage>
        <taxon>Bacteria</taxon>
        <taxon>Bacillati</taxon>
        <taxon>Actinomycetota</taxon>
        <taxon>Actinomycetes</taxon>
        <taxon>Pseudonocardiales</taxon>
        <taxon>Pseudonocardiaceae</taxon>
        <taxon>Saccharopolyspora</taxon>
    </lineage>
</organism>
<reference evidence="2 3" key="1">
    <citation type="submission" date="2021-04" db="EMBL/GenBank/DDBJ databases">
        <title>Whole-genome sequencing of Saccharopolyspora endophytica KCTC 19397.</title>
        <authorList>
            <person name="Ay H."/>
            <person name="Saygin H."/>
            <person name="Sahin N."/>
        </authorList>
    </citation>
    <scope>NUCLEOTIDE SEQUENCE [LARGE SCALE GENOMIC DNA]</scope>
    <source>
        <strain evidence="2 3">KCTC 19397</strain>
    </source>
</reference>
<sequence length="375" mass="38213">MSTEHQHYLAGIAEELDVPYFSPTAVDELVGRPADFRAAAQVWREAAEVVEQSTGDVDGELGGIDTAWQGADAEAFVAHVRDAGLAGKDLADAMTGLADALEHTAEGVGAQERRLNELVARTADDVRAAMTAADAERAREHLADLAEPARELLESIADYYMAFTRLCDDMAGVATREPGRWEAQAPAEVSAGTPAAPGASDAAGTPESAGTAQPAATTAASAESEEDQPGAGAAAGGIAAGAAVGAAGVGMGMMPMGMMGGMMGQRGGGNQERQNSSRLKSNPDDLFGSQPDAPPAVFGEPAKSQQPQADLKSQAAQKPQEPQATPGKLDLPSTLQPAPPKPSIDEVLAPKAEAKPKPEAGTAGVGDAPPPKPRG</sequence>
<evidence type="ECO:0000313" key="3">
    <source>
        <dbReference type="Proteomes" id="UP000674084"/>
    </source>
</evidence>
<protein>
    <submittedName>
        <fullName evidence="2">WXG100 family type VII secretion target</fullName>
    </submittedName>
</protein>
<feature type="compositionally biased region" description="Low complexity" evidence="1">
    <location>
        <begin position="208"/>
        <end position="222"/>
    </location>
</feature>
<proteinExistence type="predicted"/>
<feature type="region of interest" description="Disordered" evidence="1">
    <location>
        <begin position="261"/>
        <end position="375"/>
    </location>
</feature>
<accession>A0ABS5D9G7</accession>